<reference evidence="1 2" key="1">
    <citation type="submission" date="2019-08" db="EMBL/GenBank/DDBJ databases">
        <authorList>
            <person name="Peeters C."/>
        </authorList>
    </citation>
    <scope>NUCLEOTIDE SEQUENCE [LARGE SCALE GENOMIC DNA]</scope>
    <source>
        <strain evidence="1 2">LMG 31106</strain>
    </source>
</reference>
<accession>A0A5E4YQF6</accession>
<name>A0A5E4YQF6_9BURK</name>
<evidence type="ECO:0008006" key="3">
    <source>
        <dbReference type="Google" id="ProtNLM"/>
    </source>
</evidence>
<dbReference type="Proteomes" id="UP000384354">
    <property type="component" value="Unassembled WGS sequence"/>
</dbReference>
<dbReference type="AlphaFoldDB" id="A0A5E4YQF6"/>
<sequence>MHYPVMTEKHLADRWQVSIKTLRRWRLDNEGPVWHKLFRHIRYHEADILELERSSAQHLMALLGINREFKSAEPDAILGQGLDAEAANHYRTAKEIAEAASLPNHLFWDRAERNSKRLPHLMLVRTETGAFRWKRFWSGRWPTVCLATPLRQPSRKSRVR</sequence>
<evidence type="ECO:0000313" key="2">
    <source>
        <dbReference type="Proteomes" id="UP000384354"/>
    </source>
</evidence>
<protein>
    <recommendedName>
        <fullName evidence="3">DNA-binding protein</fullName>
    </recommendedName>
</protein>
<gene>
    <name evidence="1" type="ORF">PCE31106_04646</name>
</gene>
<evidence type="ECO:0000313" key="1">
    <source>
        <dbReference type="EMBL" id="VVE50727.1"/>
    </source>
</evidence>
<proteinExistence type="predicted"/>
<organism evidence="1 2">
    <name type="scientific">Pandoraea cepalis</name>
    <dbReference type="NCBI Taxonomy" id="2508294"/>
    <lineage>
        <taxon>Bacteria</taxon>
        <taxon>Pseudomonadati</taxon>
        <taxon>Pseudomonadota</taxon>
        <taxon>Betaproteobacteria</taxon>
        <taxon>Burkholderiales</taxon>
        <taxon>Burkholderiaceae</taxon>
        <taxon>Pandoraea</taxon>
    </lineage>
</organism>
<dbReference type="SUPFAM" id="SSF46955">
    <property type="entry name" value="Putative DNA-binding domain"/>
    <property type="match status" value="1"/>
</dbReference>
<dbReference type="EMBL" id="CABPSL010000030">
    <property type="protein sequence ID" value="VVE50727.1"/>
    <property type="molecule type" value="Genomic_DNA"/>
</dbReference>
<dbReference type="InterPro" id="IPR009061">
    <property type="entry name" value="DNA-bd_dom_put_sf"/>
</dbReference>